<name>A0ABT9YCM7_9FIRM</name>
<evidence type="ECO:0000256" key="5">
    <source>
        <dbReference type="ARBA" id="ARBA00023136"/>
    </source>
</evidence>
<dbReference type="InterPro" id="IPR011701">
    <property type="entry name" value="MFS"/>
</dbReference>
<keyword evidence="5 6" id="KW-0472">Membrane</keyword>
<dbReference type="Gene3D" id="1.20.1250.20">
    <property type="entry name" value="MFS general substrate transporter like domains"/>
    <property type="match status" value="1"/>
</dbReference>
<sequence>MEKIFIHSKQNLPEGQIRLTKRLIWVMAAASGIVTANLYYMQPLLYQLAAEYHITQSSAALTATLTQLGLALGFFFILPLADILERRRLVLFVLFSSGCALMTIYFSPDLYVTAAASLLVGFTSVIGQILLPFGAQLAAPKERGRVIGSIMSGILTGILLSRVASGFIAQIYNWRTIYFIAALMMLCLMIILHLELPRFDALSKITYSESLRSIIPIVKNFRGLRKASLIGAMAFCAFSAFWTSLTFLLQENYHLGSNFAGLFGLIGIAGALLAPMAGSISDRKGPNFSIGISISIIIFSYIVFIIWGYHLWGLITGIILLDIGVQCCNISSQTKIQQLSEKARSRITAIYMITFFIGGALGTYTGAWAFQHFGWIGTCIVGLTSQSVAVCAHLFKD</sequence>
<evidence type="ECO:0000313" key="8">
    <source>
        <dbReference type="EMBL" id="MDQ0204824.1"/>
    </source>
</evidence>
<keyword evidence="9" id="KW-1185">Reference proteome</keyword>
<feature type="transmembrane region" description="Helical" evidence="6">
    <location>
        <begin position="255"/>
        <end position="276"/>
    </location>
</feature>
<evidence type="ECO:0000313" key="9">
    <source>
        <dbReference type="Proteomes" id="UP001239167"/>
    </source>
</evidence>
<dbReference type="SUPFAM" id="SSF103473">
    <property type="entry name" value="MFS general substrate transporter"/>
    <property type="match status" value="1"/>
</dbReference>
<keyword evidence="4 6" id="KW-1133">Transmembrane helix</keyword>
<evidence type="ECO:0000259" key="7">
    <source>
        <dbReference type="PROSITE" id="PS50850"/>
    </source>
</evidence>
<dbReference type="RefSeq" id="WP_196605127.1">
    <property type="nucleotide sequence ID" value="NZ_CP116940.1"/>
</dbReference>
<feature type="transmembrane region" description="Helical" evidence="6">
    <location>
        <begin position="23"/>
        <end position="40"/>
    </location>
</feature>
<dbReference type="InterPro" id="IPR036259">
    <property type="entry name" value="MFS_trans_sf"/>
</dbReference>
<feature type="domain" description="Major facilitator superfamily (MFS) profile" evidence="7">
    <location>
        <begin position="23"/>
        <end position="397"/>
    </location>
</feature>
<dbReference type="CDD" id="cd17324">
    <property type="entry name" value="MFS_NepI_like"/>
    <property type="match status" value="1"/>
</dbReference>
<dbReference type="PROSITE" id="PS50850">
    <property type="entry name" value="MFS"/>
    <property type="match status" value="1"/>
</dbReference>
<dbReference type="Proteomes" id="UP001239167">
    <property type="component" value="Unassembled WGS sequence"/>
</dbReference>
<evidence type="ECO:0000256" key="6">
    <source>
        <dbReference type="SAM" id="Phobius"/>
    </source>
</evidence>
<dbReference type="PANTHER" id="PTHR42910:SF1">
    <property type="entry name" value="MAJOR FACILITATOR SUPERFAMILY (MFS) PROFILE DOMAIN-CONTAINING PROTEIN"/>
    <property type="match status" value="1"/>
</dbReference>
<comment type="subcellular location">
    <subcellularLocation>
        <location evidence="1">Cell membrane</location>
        <topology evidence="1">Multi-pass membrane protein</topology>
    </subcellularLocation>
</comment>
<evidence type="ECO:0000256" key="2">
    <source>
        <dbReference type="ARBA" id="ARBA00022448"/>
    </source>
</evidence>
<feature type="transmembrane region" description="Helical" evidence="6">
    <location>
        <begin position="288"/>
        <end position="306"/>
    </location>
</feature>
<proteinExistence type="predicted"/>
<organism evidence="8 9">
    <name type="scientific">Pectinatus haikarae</name>
    <dbReference type="NCBI Taxonomy" id="349096"/>
    <lineage>
        <taxon>Bacteria</taxon>
        <taxon>Bacillati</taxon>
        <taxon>Bacillota</taxon>
        <taxon>Negativicutes</taxon>
        <taxon>Selenomonadales</taxon>
        <taxon>Selenomonadaceae</taxon>
        <taxon>Pectinatus</taxon>
    </lineage>
</organism>
<feature type="transmembrane region" description="Helical" evidence="6">
    <location>
        <begin position="88"/>
        <end position="106"/>
    </location>
</feature>
<keyword evidence="2" id="KW-0813">Transport</keyword>
<gene>
    <name evidence="8" type="ORF">J2S01_002558</name>
</gene>
<comment type="caution">
    <text evidence="8">The sequence shown here is derived from an EMBL/GenBank/DDBJ whole genome shotgun (WGS) entry which is preliminary data.</text>
</comment>
<evidence type="ECO:0000256" key="4">
    <source>
        <dbReference type="ARBA" id="ARBA00022989"/>
    </source>
</evidence>
<evidence type="ECO:0000256" key="3">
    <source>
        <dbReference type="ARBA" id="ARBA00022692"/>
    </source>
</evidence>
<feature type="transmembrane region" description="Helical" evidence="6">
    <location>
        <begin position="229"/>
        <end position="249"/>
    </location>
</feature>
<feature type="transmembrane region" description="Helical" evidence="6">
    <location>
        <begin position="112"/>
        <end position="134"/>
    </location>
</feature>
<dbReference type="PANTHER" id="PTHR42910">
    <property type="entry name" value="TRANSPORTER SCO4007-RELATED"/>
    <property type="match status" value="1"/>
</dbReference>
<feature type="transmembrane region" description="Helical" evidence="6">
    <location>
        <begin position="60"/>
        <end position="81"/>
    </location>
</feature>
<feature type="transmembrane region" description="Helical" evidence="6">
    <location>
        <begin position="312"/>
        <end position="330"/>
    </location>
</feature>
<feature type="transmembrane region" description="Helical" evidence="6">
    <location>
        <begin position="177"/>
        <end position="194"/>
    </location>
</feature>
<feature type="transmembrane region" description="Helical" evidence="6">
    <location>
        <begin position="375"/>
        <end position="395"/>
    </location>
</feature>
<dbReference type="InterPro" id="IPR020846">
    <property type="entry name" value="MFS_dom"/>
</dbReference>
<reference evidence="8 9" key="1">
    <citation type="submission" date="2023-07" db="EMBL/GenBank/DDBJ databases">
        <title>Genomic Encyclopedia of Type Strains, Phase IV (KMG-IV): sequencing the most valuable type-strain genomes for metagenomic binning, comparative biology and taxonomic classification.</title>
        <authorList>
            <person name="Goeker M."/>
        </authorList>
    </citation>
    <scope>NUCLEOTIDE SEQUENCE [LARGE SCALE GENOMIC DNA]</scope>
    <source>
        <strain evidence="8 9">DSM 16980</strain>
    </source>
</reference>
<feature type="transmembrane region" description="Helical" evidence="6">
    <location>
        <begin position="146"/>
        <end position="171"/>
    </location>
</feature>
<protein>
    <submittedName>
        <fullName evidence="8">MFS family arabinose efflux permease</fullName>
    </submittedName>
</protein>
<accession>A0ABT9YCM7</accession>
<keyword evidence="3 6" id="KW-0812">Transmembrane</keyword>
<dbReference type="Pfam" id="PF07690">
    <property type="entry name" value="MFS_1"/>
    <property type="match status" value="1"/>
</dbReference>
<dbReference type="EMBL" id="JAUSUE010000022">
    <property type="protein sequence ID" value="MDQ0204824.1"/>
    <property type="molecule type" value="Genomic_DNA"/>
</dbReference>
<evidence type="ECO:0000256" key="1">
    <source>
        <dbReference type="ARBA" id="ARBA00004651"/>
    </source>
</evidence>
<feature type="transmembrane region" description="Helical" evidence="6">
    <location>
        <begin position="350"/>
        <end position="369"/>
    </location>
</feature>